<dbReference type="GO" id="GO:0005975">
    <property type="term" value="P:carbohydrate metabolic process"/>
    <property type="evidence" value="ECO:0007669"/>
    <property type="project" value="InterPro"/>
</dbReference>
<evidence type="ECO:0000313" key="2">
    <source>
        <dbReference type="EMBL" id="KAK7677820.1"/>
    </source>
</evidence>
<protein>
    <submittedName>
        <fullName evidence="2">Uncharacterized protein</fullName>
    </submittedName>
</protein>
<gene>
    <name evidence="2" type="ORF">QCA50_019132</name>
</gene>
<organism evidence="2 3">
    <name type="scientific">Cerrena zonata</name>
    <dbReference type="NCBI Taxonomy" id="2478898"/>
    <lineage>
        <taxon>Eukaryota</taxon>
        <taxon>Fungi</taxon>
        <taxon>Dikarya</taxon>
        <taxon>Basidiomycota</taxon>
        <taxon>Agaricomycotina</taxon>
        <taxon>Agaricomycetes</taxon>
        <taxon>Polyporales</taxon>
        <taxon>Cerrenaceae</taxon>
        <taxon>Cerrena</taxon>
    </lineage>
</organism>
<feature type="signal peptide" evidence="1">
    <location>
        <begin position="1"/>
        <end position="21"/>
    </location>
</feature>
<keyword evidence="1" id="KW-0732">Signal</keyword>
<dbReference type="Gene3D" id="2.60.40.1760">
    <property type="entry name" value="glycosyl hydrolase (family 31)"/>
    <property type="match status" value="1"/>
</dbReference>
<dbReference type="SUPFAM" id="SSF74650">
    <property type="entry name" value="Galactose mutarotase-like"/>
    <property type="match status" value="1"/>
</dbReference>
<accession>A0AAW0F9M2</accession>
<proteinExistence type="predicted"/>
<dbReference type="GO" id="GO:0003824">
    <property type="term" value="F:catalytic activity"/>
    <property type="evidence" value="ECO:0007669"/>
    <property type="project" value="InterPro"/>
</dbReference>
<dbReference type="AlphaFoldDB" id="A0AAW0F9M2"/>
<reference evidence="2 3" key="1">
    <citation type="submission" date="2022-09" db="EMBL/GenBank/DDBJ databases">
        <authorList>
            <person name="Palmer J.M."/>
        </authorList>
    </citation>
    <scope>NUCLEOTIDE SEQUENCE [LARGE SCALE GENOMIC DNA]</scope>
    <source>
        <strain evidence="2 3">DSM 7382</strain>
    </source>
</reference>
<evidence type="ECO:0000256" key="1">
    <source>
        <dbReference type="SAM" id="SignalP"/>
    </source>
</evidence>
<name>A0AAW0F9M2_9APHY</name>
<comment type="caution">
    <text evidence="2">The sequence shown here is derived from an EMBL/GenBank/DDBJ whole genome shotgun (WGS) entry which is preliminary data.</text>
</comment>
<dbReference type="InterPro" id="IPR011013">
    <property type="entry name" value="Gal_mutarotase_sf_dom"/>
</dbReference>
<sequence length="173" mass="18702">MTGLVSTSLLFLLGQSLYASAGQFSSLRRDALPSVSQLDATTFSLNVSSCPGYTLTGLKETETSLSAELTFAGPACNAFGRDISNLTLEVTYESTTRKRHLTVLSFPFQSLHKNNSDLVFNFDPSPFAFWITRRSNPDAFPLFDTRVSSLPETPIPAVNANGTDGVGWIPIGV</sequence>
<dbReference type="GO" id="GO:0030246">
    <property type="term" value="F:carbohydrate binding"/>
    <property type="evidence" value="ECO:0007669"/>
    <property type="project" value="InterPro"/>
</dbReference>
<dbReference type="EMBL" id="JASBNA010000081">
    <property type="protein sequence ID" value="KAK7677820.1"/>
    <property type="molecule type" value="Genomic_DNA"/>
</dbReference>
<dbReference type="Proteomes" id="UP001385951">
    <property type="component" value="Unassembled WGS sequence"/>
</dbReference>
<feature type="chain" id="PRO_5044024398" evidence="1">
    <location>
        <begin position="22"/>
        <end position="173"/>
    </location>
</feature>
<keyword evidence="3" id="KW-1185">Reference proteome</keyword>
<evidence type="ECO:0000313" key="3">
    <source>
        <dbReference type="Proteomes" id="UP001385951"/>
    </source>
</evidence>